<dbReference type="PANTHER" id="PTHR36848">
    <property type="entry name" value="DNA-BINDING PROTEIN (PUTATIVE SECRETED PROTEIN)-RELATED"/>
    <property type="match status" value="1"/>
</dbReference>
<sequence>MTEQDSFWTNFTLNLIFLLLTSFSMRNLLFLSLLFFSVQARSQQFNIAKPWTYWWWMGSAVSEKGITRQLEQFAKAGIGGVHIIPIYGVKGYEKQFTPFLGKQWIHYFEHTTKEARRLGLGVDMTTGTGWPFGGANVSGDIAAKKWKLTGNKMETVLTGQAVKRAAPGGEGLSLDPFSSKAIPKYVGRFDTAFSTTTARPRAMYSDSYEVYGANWTDEFPAEFKKRRGYDLTDFLKEFTDSTQNERSRLIKMDYHQTIADLVLENFAEKWVNWSKKNHFITRYQAHGSPGNLLDLYSVADVPETESFGSSRFKIPFLRIDEDYEIERFGIPNPLAMKFASSAANLSGKNLVSSETCTWLANHFKVSLSQVKPQIDELFTAGINHVFFHGITYTAPEETFPGWLFYASTNFGPYSHFWKQMPELTRYIKNCQEILQSSKTDNDLLVYFPINDLWATSTKPLGSVYQLDIHSINGWILQQNFGKTCGSLLRKGFSLDYISDLQIEHLRLGKKGTLETKGQMYKAILIPKCTFLPQKTLESLLKLSKEGAKIVFEGALPEKFTGFDSFESRKNLFAEEITQLASNVTVSNNPLEILSSWGLSQEVWVEKGLKFIRKKKGTQTVYFITNLSNEFNEGWIDLSFSPENPEKYSPLTQKSEGLPSQKSNGKTRIYLKLLPGESCFIRSSSHKRPPETIIAGTTALDLSNDWNVTFLEGMPSIKYSKNIHDLSSWVGFADSTDYFWGTVRYAKTFNLPEKLQKVSKLTLDLGNVKESALVKINGKVIGTAWCLPFQLEIPLNLLKPSNNLLEVEVSNLSANHMRLVDKVAPQWKKFYDINIVDIKYKPFDASKWQPMPSGLLGPVTIK</sequence>
<dbReference type="GO" id="GO:0016787">
    <property type="term" value="F:hydrolase activity"/>
    <property type="evidence" value="ECO:0007669"/>
    <property type="project" value="UniProtKB-KW"/>
</dbReference>
<dbReference type="Proteomes" id="UP000199306">
    <property type="component" value="Unassembled WGS sequence"/>
</dbReference>
<organism evidence="2 3">
    <name type="scientific">Pseudarcicella hirudinis</name>
    <dbReference type="NCBI Taxonomy" id="1079859"/>
    <lineage>
        <taxon>Bacteria</taxon>
        <taxon>Pseudomonadati</taxon>
        <taxon>Bacteroidota</taxon>
        <taxon>Cytophagia</taxon>
        <taxon>Cytophagales</taxon>
        <taxon>Flectobacillaceae</taxon>
        <taxon>Pseudarcicella</taxon>
    </lineage>
</organism>
<dbReference type="InterPro" id="IPR008979">
    <property type="entry name" value="Galactose-bd-like_sf"/>
</dbReference>
<keyword evidence="2" id="KW-0378">Hydrolase</keyword>
<dbReference type="NCBIfam" id="NF045579">
    <property type="entry name" value="rhamnoside_JR"/>
    <property type="match status" value="1"/>
</dbReference>
<keyword evidence="3" id="KW-1185">Reference proteome</keyword>
<dbReference type="SUPFAM" id="SSF49785">
    <property type="entry name" value="Galactose-binding domain-like"/>
    <property type="match status" value="1"/>
</dbReference>
<dbReference type="Gene3D" id="2.60.120.260">
    <property type="entry name" value="Galactose-binding domain-like"/>
    <property type="match status" value="1"/>
</dbReference>
<dbReference type="InterPro" id="IPR053161">
    <property type="entry name" value="Ulvan_degrading_GH"/>
</dbReference>
<name>A0A1I5QPL5_9BACT</name>
<evidence type="ECO:0000256" key="1">
    <source>
        <dbReference type="SAM" id="Phobius"/>
    </source>
</evidence>
<accession>A0A1I5QPL5</accession>
<keyword evidence="1" id="KW-1133">Transmembrane helix</keyword>
<evidence type="ECO:0000313" key="2">
    <source>
        <dbReference type="EMBL" id="SFP48027.1"/>
    </source>
</evidence>
<dbReference type="Pfam" id="PF17132">
    <property type="entry name" value="Glyco_hydro_106"/>
    <property type="match status" value="2"/>
</dbReference>
<reference evidence="2 3" key="1">
    <citation type="submission" date="2016-10" db="EMBL/GenBank/DDBJ databases">
        <authorList>
            <person name="de Groot N.N."/>
        </authorList>
    </citation>
    <scope>NUCLEOTIDE SEQUENCE [LARGE SCALE GENOMIC DNA]</scope>
    <source>
        <strain evidence="3">E92,LMG 26720,CCM 7988</strain>
    </source>
</reference>
<dbReference type="EMBL" id="FOXH01000003">
    <property type="protein sequence ID" value="SFP48027.1"/>
    <property type="molecule type" value="Genomic_DNA"/>
</dbReference>
<gene>
    <name evidence="2" type="ORF">SAMN04515674_103297</name>
</gene>
<evidence type="ECO:0000313" key="3">
    <source>
        <dbReference type="Proteomes" id="UP000199306"/>
    </source>
</evidence>
<dbReference type="STRING" id="1079859.SAMN04515674_103297"/>
<keyword evidence="1" id="KW-0812">Transmembrane</keyword>
<keyword evidence="1" id="KW-0472">Membrane</keyword>
<dbReference type="PANTHER" id="PTHR36848:SF2">
    <property type="entry name" value="SECRETED PROTEIN"/>
    <property type="match status" value="1"/>
</dbReference>
<proteinExistence type="predicted"/>
<feature type="transmembrane region" description="Helical" evidence="1">
    <location>
        <begin position="12"/>
        <end position="36"/>
    </location>
</feature>
<protein>
    <submittedName>
        <fullName evidence="2">Glycosyl hydrolases family 2, sugar binding domain</fullName>
    </submittedName>
</protein>
<dbReference type="AlphaFoldDB" id="A0A1I5QPL5"/>